<evidence type="ECO:0000256" key="2">
    <source>
        <dbReference type="ARBA" id="ARBA00022679"/>
    </source>
</evidence>
<evidence type="ECO:0000256" key="1">
    <source>
        <dbReference type="ARBA" id="ARBA00022603"/>
    </source>
</evidence>
<dbReference type="InterPro" id="IPR007757">
    <property type="entry name" value="MT-A70-like"/>
</dbReference>
<dbReference type="GO" id="GO:0001734">
    <property type="term" value="F:mRNA m(6)A methyltransferase activity"/>
    <property type="evidence" value="ECO:0007669"/>
    <property type="project" value="UniProtKB-ARBA"/>
</dbReference>
<feature type="region of interest" description="Disordered" evidence="4">
    <location>
        <begin position="115"/>
        <end position="152"/>
    </location>
</feature>
<gene>
    <name evidence="6" type="ORF">MM415A03972_0009</name>
    <name evidence="5" type="ORF">MM415B00534_0047</name>
</gene>
<organism evidence="5">
    <name type="scientific">viral metagenome</name>
    <dbReference type="NCBI Taxonomy" id="1070528"/>
    <lineage>
        <taxon>unclassified sequences</taxon>
        <taxon>metagenomes</taxon>
        <taxon>organismal metagenomes</taxon>
    </lineage>
</organism>
<evidence type="ECO:0000256" key="3">
    <source>
        <dbReference type="ARBA" id="ARBA00022691"/>
    </source>
</evidence>
<dbReference type="PANTHER" id="PTHR12829:SF7">
    <property type="entry name" value="N6-ADENOSINE-METHYLTRANSFERASE CATALYTIC SUBUNIT"/>
    <property type="match status" value="1"/>
</dbReference>
<keyword evidence="2 5" id="KW-0808">Transferase</keyword>
<reference evidence="5" key="1">
    <citation type="submission" date="2020-03" db="EMBL/GenBank/DDBJ databases">
        <title>The deep terrestrial virosphere.</title>
        <authorList>
            <person name="Holmfeldt K."/>
            <person name="Nilsson E."/>
            <person name="Simone D."/>
            <person name="Lopez-Fernandez M."/>
            <person name="Wu X."/>
            <person name="de Brujin I."/>
            <person name="Lundin D."/>
            <person name="Andersson A."/>
            <person name="Bertilsson S."/>
            <person name="Dopson M."/>
        </authorList>
    </citation>
    <scope>NUCLEOTIDE SEQUENCE</scope>
    <source>
        <strain evidence="6">MM415A03972</strain>
        <strain evidence="5">MM415B00534</strain>
    </source>
</reference>
<dbReference type="InterPro" id="IPR036086">
    <property type="entry name" value="ParB/Sulfiredoxin_sf"/>
</dbReference>
<dbReference type="Gene3D" id="3.90.1530.30">
    <property type="match status" value="1"/>
</dbReference>
<keyword evidence="1 5" id="KW-0489">Methyltransferase</keyword>
<dbReference type="InterPro" id="IPR029063">
    <property type="entry name" value="SAM-dependent_MTases_sf"/>
</dbReference>
<dbReference type="GO" id="GO:0032259">
    <property type="term" value="P:methylation"/>
    <property type="evidence" value="ECO:0007669"/>
    <property type="project" value="UniProtKB-KW"/>
</dbReference>
<dbReference type="SUPFAM" id="SSF110849">
    <property type="entry name" value="ParB/Sulfiredoxin"/>
    <property type="match status" value="1"/>
</dbReference>
<evidence type="ECO:0000313" key="6">
    <source>
        <dbReference type="EMBL" id="QJA70132.1"/>
    </source>
</evidence>
<dbReference type="AlphaFoldDB" id="A0A6M3J3V9"/>
<proteinExistence type="predicted"/>
<dbReference type="Pfam" id="PF05063">
    <property type="entry name" value="MT-A70"/>
    <property type="match status" value="1"/>
</dbReference>
<name>A0A6M3J3V9_9ZZZZ</name>
<dbReference type="PANTHER" id="PTHR12829">
    <property type="entry name" value="N6-ADENOSINE-METHYLTRANSFERASE"/>
    <property type="match status" value="1"/>
</dbReference>
<protein>
    <submittedName>
        <fullName evidence="5">Putative methyltransferase</fullName>
    </submittedName>
</protein>
<accession>A0A6M3J3V9</accession>
<sequence>MYEDHPIADIFPLMGGSELAQLAESIRQEGLREPIWLYEGQILDGRNRYRACLEAGVEPTCRAFEGSPLQAIEFSWSANRIRRQLSPSQAAVADARREKLLKVYAPVREAAKERQVAGLKRGGERPEPVRQQIAERDGAPDDRKTSQLRAKAAGTNRRYIDLADRLVEERPELADKVGSGQMSLTQAHRLLKAEEVAREVSLPDAKYRVLYADPPWSYGNTQPDYHPGPRDHYPVMKLADICALPIAGICEDNAVLFLWVTSPILEESFQVIRAWGFRYKTSFVWDKIKHNMGHYNSVRHEFLLVCVRGSCPPDVPKLFDSVQSIERTEHSVKPEEFRQIIDTIYPHGKRLELFARGRHEGWDVFGHEAEAPVS</sequence>
<feature type="compositionally biased region" description="Basic and acidic residues" evidence="4">
    <location>
        <begin position="115"/>
        <end position="145"/>
    </location>
</feature>
<dbReference type="PROSITE" id="PS51143">
    <property type="entry name" value="MT_A70"/>
    <property type="match status" value="1"/>
</dbReference>
<dbReference type="EMBL" id="MT141766">
    <property type="protein sequence ID" value="QJA70132.1"/>
    <property type="molecule type" value="Genomic_DNA"/>
</dbReference>
<evidence type="ECO:0000313" key="5">
    <source>
        <dbReference type="EMBL" id="QJA64188.1"/>
    </source>
</evidence>
<evidence type="ECO:0000256" key="4">
    <source>
        <dbReference type="SAM" id="MobiDB-lite"/>
    </source>
</evidence>
<dbReference type="EMBL" id="MT141514">
    <property type="protein sequence ID" value="QJA64188.1"/>
    <property type="molecule type" value="Genomic_DNA"/>
</dbReference>
<keyword evidence="3" id="KW-0949">S-adenosyl-L-methionine</keyword>
<dbReference type="SUPFAM" id="SSF53335">
    <property type="entry name" value="S-adenosyl-L-methionine-dependent methyltransferases"/>
    <property type="match status" value="1"/>
</dbReference>